<dbReference type="Gene3D" id="2.60.40.10">
    <property type="entry name" value="Immunoglobulins"/>
    <property type="match status" value="4"/>
</dbReference>
<dbReference type="PROSITE" id="PS50835">
    <property type="entry name" value="IG_LIKE"/>
    <property type="match status" value="4"/>
</dbReference>
<keyword evidence="2" id="KW-0393">Immunoglobulin domain</keyword>
<dbReference type="Proteomes" id="UP001221898">
    <property type="component" value="Unassembled WGS sequence"/>
</dbReference>
<dbReference type="InterPro" id="IPR013098">
    <property type="entry name" value="Ig_I-set"/>
</dbReference>
<dbReference type="InterPro" id="IPR047012">
    <property type="entry name" value="ICAM_VCAM"/>
</dbReference>
<feature type="non-terminal residue" evidence="6">
    <location>
        <position position="1"/>
    </location>
</feature>
<evidence type="ECO:0000256" key="3">
    <source>
        <dbReference type="SAM" id="MobiDB-lite"/>
    </source>
</evidence>
<name>A0AAD7W0H6_9TELE</name>
<keyword evidence="7" id="KW-1185">Reference proteome</keyword>
<evidence type="ECO:0000313" key="6">
    <source>
        <dbReference type="EMBL" id="KAJ8367073.1"/>
    </source>
</evidence>
<dbReference type="Pfam" id="PF07679">
    <property type="entry name" value="I-set"/>
    <property type="match status" value="1"/>
</dbReference>
<dbReference type="PIRSF" id="PIRSF000615">
    <property type="entry name" value="TyrPK_CSF1-R"/>
    <property type="match status" value="1"/>
</dbReference>
<feature type="transmembrane region" description="Helical" evidence="4">
    <location>
        <begin position="385"/>
        <end position="406"/>
    </location>
</feature>
<dbReference type="Pfam" id="PF13927">
    <property type="entry name" value="Ig_3"/>
    <property type="match status" value="3"/>
</dbReference>
<dbReference type="SMART" id="SM00408">
    <property type="entry name" value="IGc2"/>
    <property type="match status" value="4"/>
</dbReference>
<gene>
    <name evidence="6" type="ORF">AAFF_G00331280</name>
</gene>
<dbReference type="InterPro" id="IPR003598">
    <property type="entry name" value="Ig_sub2"/>
</dbReference>
<dbReference type="InterPro" id="IPR036179">
    <property type="entry name" value="Ig-like_dom_sf"/>
</dbReference>
<feature type="domain" description="Ig-like" evidence="5">
    <location>
        <begin position="30"/>
        <end position="113"/>
    </location>
</feature>
<evidence type="ECO:0000256" key="2">
    <source>
        <dbReference type="ARBA" id="ARBA00023319"/>
    </source>
</evidence>
<comment type="caution">
    <text evidence="6">The sequence shown here is derived from an EMBL/GenBank/DDBJ whole genome shotgun (WGS) entry which is preliminary data.</text>
</comment>
<feature type="domain" description="Ig-like" evidence="5">
    <location>
        <begin position="218"/>
        <end position="290"/>
    </location>
</feature>
<dbReference type="InterPro" id="IPR013783">
    <property type="entry name" value="Ig-like_fold"/>
</dbReference>
<feature type="region of interest" description="Disordered" evidence="3">
    <location>
        <begin position="324"/>
        <end position="343"/>
    </location>
</feature>
<sequence length="438" mass="49041">TGPRCYGNFVTNKKYFQCQEKLQLIVYKTPDSVSISVVNHTGPMVEGEQYQLQCEIQNIAPVRYLTVKWYKGETLENQTSYKDFTKTPVTVSSTLLITPTSTDDGAQYSCVAELELGSEGPQPPPEDKSEPLSITVHYEPRITECLNRVELREGEPLDSISCRAKGNPLPIVTWYRDQSEFNSSTPLTRRDTGQYVFTATNRLGRILQAVNLTVGYRPTFNCNHTYEVTENENHTLTCTAEGYPVPAITWFNEQGVELELPAHLTRRHAGQYTLVAKNTYGTERHTLEIEVLYPPEVEQEKQDVTVAQGGTVILMCTVEGNPPPKVTWTHSAPEEPQVSTRGRQSTATITTATSANAGVYTCNATSHLGTATRTFTITITVGEKGYHVIVWVVMTMAVCFLVLLILRWKYMRRQGRYDIMPVQPAGVPLIPVNTPLEH</sequence>
<feature type="domain" description="Ig-like" evidence="5">
    <location>
        <begin position="140"/>
        <end position="213"/>
    </location>
</feature>
<protein>
    <recommendedName>
        <fullName evidence="5">Ig-like domain-containing protein</fullName>
    </recommendedName>
</protein>
<keyword evidence="4" id="KW-1133">Transmembrane helix</keyword>
<dbReference type="EMBL" id="JAINUG010000509">
    <property type="protein sequence ID" value="KAJ8367073.1"/>
    <property type="molecule type" value="Genomic_DNA"/>
</dbReference>
<evidence type="ECO:0000259" key="5">
    <source>
        <dbReference type="PROSITE" id="PS50835"/>
    </source>
</evidence>
<evidence type="ECO:0000256" key="1">
    <source>
        <dbReference type="ARBA" id="ARBA00023157"/>
    </source>
</evidence>
<proteinExistence type="predicted"/>
<dbReference type="SMART" id="SM00409">
    <property type="entry name" value="IG"/>
    <property type="match status" value="4"/>
</dbReference>
<dbReference type="AlphaFoldDB" id="A0AAD7W0H6"/>
<dbReference type="SUPFAM" id="SSF48726">
    <property type="entry name" value="Immunoglobulin"/>
    <property type="match status" value="4"/>
</dbReference>
<organism evidence="6 7">
    <name type="scientific">Aldrovandia affinis</name>
    <dbReference type="NCBI Taxonomy" id="143900"/>
    <lineage>
        <taxon>Eukaryota</taxon>
        <taxon>Metazoa</taxon>
        <taxon>Chordata</taxon>
        <taxon>Craniata</taxon>
        <taxon>Vertebrata</taxon>
        <taxon>Euteleostomi</taxon>
        <taxon>Actinopterygii</taxon>
        <taxon>Neopterygii</taxon>
        <taxon>Teleostei</taxon>
        <taxon>Notacanthiformes</taxon>
        <taxon>Halosauridae</taxon>
        <taxon>Aldrovandia</taxon>
    </lineage>
</organism>
<dbReference type="GO" id="GO:0007155">
    <property type="term" value="P:cell adhesion"/>
    <property type="evidence" value="ECO:0007669"/>
    <property type="project" value="InterPro"/>
</dbReference>
<keyword evidence="4" id="KW-0472">Membrane</keyword>
<dbReference type="PANTHER" id="PTHR13771:SF9">
    <property type="entry name" value="INTERCELLULAR ADHESION MOLECULE 5"/>
    <property type="match status" value="1"/>
</dbReference>
<dbReference type="InterPro" id="IPR003599">
    <property type="entry name" value="Ig_sub"/>
</dbReference>
<dbReference type="GO" id="GO:0005178">
    <property type="term" value="F:integrin binding"/>
    <property type="evidence" value="ECO:0007669"/>
    <property type="project" value="InterPro"/>
</dbReference>
<evidence type="ECO:0000313" key="7">
    <source>
        <dbReference type="Proteomes" id="UP001221898"/>
    </source>
</evidence>
<dbReference type="FunFam" id="2.60.40.10:FF:000032">
    <property type="entry name" value="palladin isoform X1"/>
    <property type="match status" value="1"/>
</dbReference>
<feature type="domain" description="Ig-like" evidence="5">
    <location>
        <begin position="295"/>
        <end position="378"/>
    </location>
</feature>
<keyword evidence="4" id="KW-0812">Transmembrane</keyword>
<evidence type="ECO:0000256" key="4">
    <source>
        <dbReference type="SAM" id="Phobius"/>
    </source>
</evidence>
<accession>A0AAD7W0H6</accession>
<dbReference type="PANTHER" id="PTHR13771">
    <property type="entry name" value="INTERCELLULAR ADHESION MOLECULE"/>
    <property type="match status" value="1"/>
</dbReference>
<dbReference type="InterPro" id="IPR007110">
    <property type="entry name" value="Ig-like_dom"/>
</dbReference>
<reference evidence="6" key="1">
    <citation type="journal article" date="2023" name="Science">
        <title>Genome structures resolve the early diversification of teleost fishes.</title>
        <authorList>
            <person name="Parey E."/>
            <person name="Louis A."/>
            <person name="Montfort J."/>
            <person name="Bouchez O."/>
            <person name="Roques C."/>
            <person name="Iampietro C."/>
            <person name="Lluch J."/>
            <person name="Castinel A."/>
            <person name="Donnadieu C."/>
            <person name="Desvignes T."/>
            <person name="Floi Bucao C."/>
            <person name="Jouanno E."/>
            <person name="Wen M."/>
            <person name="Mejri S."/>
            <person name="Dirks R."/>
            <person name="Jansen H."/>
            <person name="Henkel C."/>
            <person name="Chen W.J."/>
            <person name="Zahm M."/>
            <person name="Cabau C."/>
            <person name="Klopp C."/>
            <person name="Thompson A.W."/>
            <person name="Robinson-Rechavi M."/>
            <person name="Braasch I."/>
            <person name="Lecointre G."/>
            <person name="Bobe J."/>
            <person name="Postlethwait J.H."/>
            <person name="Berthelot C."/>
            <person name="Roest Crollius H."/>
            <person name="Guiguen Y."/>
        </authorList>
    </citation>
    <scope>NUCLEOTIDE SEQUENCE</scope>
    <source>
        <strain evidence="6">NC1722</strain>
    </source>
</reference>
<keyword evidence="1" id="KW-1015">Disulfide bond</keyword>